<dbReference type="InterPro" id="IPR017871">
    <property type="entry name" value="ABC_transporter-like_CS"/>
</dbReference>
<evidence type="ECO:0000256" key="2">
    <source>
        <dbReference type="ARBA" id="ARBA00022741"/>
    </source>
</evidence>
<dbReference type="PANTHER" id="PTHR42794:SF1">
    <property type="entry name" value="HEMIN IMPORT ATP-BINDING PROTEIN HMUV"/>
    <property type="match status" value="1"/>
</dbReference>
<organism evidence="7 8">
    <name type="scientific">Sphingomonas liriopis</name>
    <dbReference type="NCBI Taxonomy" id="2949094"/>
    <lineage>
        <taxon>Bacteria</taxon>
        <taxon>Pseudomonadati</taxon>
        <taxon>Pseudomonadota</taxon>
        <taxon>Alphaproteobacteria</taxon>
        <taxon>Sphingomonadales</taxon>
        <taxon>Sphingomonadaceae</taxon>
        <taxon>Sphingomonas</taxon>
    </lineage>
</organism>
<dbReference type="Gene3D" id="3.40.50.300">
    <property type="entry name" value="P-loop containing nucleotide triphosphate hydrolases"/>
    <property type="match status" value="1"/>
</dbReference>
<comment type="caution">
    <text evidence="7">The sequence shown here is derived from an EMBL/GenBank/DDBJ whole genome shotgun (WGS) entry which is preliminary data.</text>
</comment>
<feature type="domain" description="ABC transporter" evidence="6">
    <location>
        <begin position="3"/>
        <end position="238"/>
    </location>
</feature>
<reference evidence="7" key="1">
    <citation type="submission" date="2022-05" db="EMBL/GenBank/DDBJ databases">
        <title>Sphingomonas sp. strain RP10 Genome sequencing and assembly.</title>
        <authorList>
            <person name="Kim I."/>
        </authorList>
    </citation>
    <scope>NUCLEOTIDE SEQUENCE</scope>
    <source>
        <strain evidence="7">RP10</strain>
    </source>
</reference>
<dbReference type="Proteomes" id="UP001139486">
    <property type="component" value="Unassembled WGS sequence"/>
</dbReference>
<keyword evidence="8" id="KW-1185">Reference proteome</keyword>
<evidence type="ECO:0000256" key="3">
    <source>
        <dbReference type="ARBA" id="ARBA00022840"/>
    </source>
</evidence>
<dbReference type="PROSITE" id="PS00211">
    <property type="entry name" value="ABC_TRANSPORTER_1"/>
    <property type="match status" value="1"/>
</dbReference>
<protein>
    <submittedName>
        <fullName evidence="7">ABC transporter ATP-binding protein</fullName>
    </submittedName>
</protein>
<dbReference type="InterPro" id="IPR003593">
    <property type="entry name" value="AAA+_ATPase"/>
</dbReference>
<gene>
    <name evidence="7" type="ORF">M9979_16380</name>
</gene>
<dbReference type="PROSITE" id="PS50893">
    <property type="entry name" value="ABC_TRANSPORTER_2"/>
    <property type="match status" value="1"/>
</dbReference>
<comment type="function">
    <text evidence="5">Part of the ABC transporter complex HmuTUV involved in hemin import. Responsible for energy coupling to the transport system.</text>
</comment>
<evidence type="ECO:0000259" key="6">
    <source>
        <dbReference type="PROSITE" id="PS50893"/>
    </source>
</evidence>
<dbReference type="InterPro" id="IPR027417">
    <property type="entry name" value="P-loop_NTPase"/>
</dbReference>
<evidence type="ECO:0000256" key="4">
    <source>
        <dbReference type="ARBA" id="ARBA00022967"/>
    </source>
</evidence>
<dbReference type="InterPro" id="IPR003439">
    <property type="entry name" value="ABC_transporter-like_ATP-bd"/>
</dbReference>
<evidence type="ECO:0000313" key="8">
    <source>
        <dbReference type="Proteomes" id="UP001139486"/>
    </source>
</evidence>
<dbReference type="GO" id="GO:0016887">
    <property type="term" value="F:ATP hydrolysis activity"/>
    <property type="evidence" value="ECO:0007669"/>
    <property type="project" value="InterPro"/>
</dbReference>
<keyword evidence="2" id="KW-0547">Nucleotide-binding</keyword>
<evidence type="ECO:0000313" key="7">
    <source>
        <dbReference type="EMBL" id="MCP3736445.1"/>
    </source>
</evidence>
<dbReference type="SMART" id="SM00382">
    <property type="entry name" value="AAA"/>
    <property type="match status" value="1"/>
</dbReference>
<dbReference type="AlphaFoldDB" id="A0A9X2I0W5"/>
<proteinExistence type="predicted"/>
<dbReference type="RefSeq" id="WP_254290435.1">
    <property type="nucleotide sequence ID" value="NZ_JAMLDY010000027.1"/>
</dbReference>
<evidence type="ECO:0000256" key="5">
    <source>
        <dbReference type="ARBA" id="ARBA00037066"/>
    </source>
</evidence>
<dbReference type="CDD" id="cd03214">
    <property type="entry name" value="ABC_Iron-Siderophores_B12_Hemin"/>
    <property type="match status" value="1"/>
</dbReference>
<name>A0A9X2I0W5_9SPHN</name>
<dbReference type="EMBL" id="JAMLDY010000027">
    <property type="protein sequence ID" value="MCP3736445.1"/>
    <property type="molecule type" value="Genomic_DNA"/>
</dbReference>
<keyword evidence="4" id="KW-1278">Translocase</keyword>
<accession>A0A9X2I0W5</accession>
<dbReference type="GO" id="GO:0005524">
    <property type="term" value="F:ATP binding"/>
    <property type="evidence" value="ECO:0007669"/>
    <property type="project" value="UniProtKB-KW"/>
</dbReference>
<keyword evidence="1" id="KW-0813">Transport</keyword>
<sequence>MDLIATGLSVDLAARRVLTDVGLTLSPGRVTAILGPNGAGKSTLLKALAGLVTPAAGSVTLAGAPVAGLPPRDRARRIGYLPQDAAVHWNVAAREIVALGRVPHRAPFAAPSPADHAAIEAALAATETIALVDRPVAQLSGGERARVLLARVLAGQPDWLLADEPLASLDPAHQVDILDRLRGVAVAGRGVVLVLHDLAQAARVADDVLLLRDGAVVAAGPAADVLTPSTVARVFDVRVATLPGGRMMVPIGRIVG</sequence>
<dbReference type="Pfam" id="PF00005">
    <property type="entry name" value="ABC_tran"/>
    <property type="match status" value="1"/>
</dbReference>
<dbReference type="PANTHER" id="PTHR42794">
    <property type="entry name" value="HEMIN IMPORT ATP-BINDING PROTEIN HMUV"/>
    <property type="match status" value="1"/>
</dbReference>
<dbReference type="SUPFAM" id="SSF52540">
    <property type="entry name" value="P-loop containing nucleoside triphosphate hydrolases"/>
    <property type="match status" value="1"/>
</dbReference>
<evidence type="ECO:0000256" key="1">
    <source>
        <dbReference type="ARBA" id="ARBA00022448"/>
    </source>
</evidence>
<keyword evidence="3 7" id="KW-0067">ATP-binding</keyword>